<dbReference type="PATRIC" id="fig|991778.3.peg.1040"/>
<dbReference type="EMBL" id="AFAR01000056">
    <property type="protein sequence ID" value="EGF29050.1"/>
    <property type="molecule type" value="Genomic_DNA"/>
</dbReference>
<accession>F2AMT3</accession>
<name>F2AMT3_RHOBT</name>
<gene>
    <name evidence="1" type="ORF">RBWH47_02565</name>
</gene>
<sequence>MIFLLMPSSLSSSRWPGETLAAVVPRIAPEWSWIGYDEATWEKFLPLIESQLCF</sequence>
<reference evidence="1 2" key="1">
    <citation type="journal article" date="2013" name="Mar. Genomics">
        <title>Expression of sulfatases in Rhodopirellula baltica and the diversity of sulfatases in the genus Rhodopirellula.</title>
        <authorList>
            <person name="Wegner C.E."/>
            <person name="Richter-Heitmann T."/>
            <person name="Klindworth A."/>
            <person name="Klockow C."/>
            <person name="Richter M."/>
            <person name="Achstetter T."/>
            <person name="Glockner F.O."/>
            <person name="Harder J."/>
        </authorList>
    </citation>
    <scope>NUCLEOTIDE SEQUENCE [LARGE SCALE GENOMIC DNA]</scope>
    <source>
        <strain evidence="1 2">WH47</strain>
    </source>
</reference>
<dbReference type="Proteomes" id="UP000006222">
    <property type="component" value="Unassembled WGS sequence"/>
</dbReference>
<comment type="caution">
    <text evidence="1">The sequence shown here is derived from an EMBL/GenBank/DDBJ whole genome shotgun (WGS) entry which is preliminary data.</text>
</comment>
<evidence type="ECO:0000313" key="1">
    <source>
        <dbReference type="EMBL" id="EGF29050.1"/>
    </source>
</evidence>
<dbReference type="AlphaFoldDB" id="F2AMT3"/>
<proteinExistence type="predicted"/>
<evidence type="ECO:0000313" key="2">
    <source>
        <dbReference type="Proteomes" id="UP000006222"/>
    </source>
</evidence>
<organism evidence="1 2">
    <name type="scientific">Rhodopirellula baltica WH47</name>
    <dbReference type="NCBI Taxonomy" id="991778"/>
    <lineage>
        <taxon>Bacteria</taxon>
        <taxon>Pseudomonadati</taxon>
        <taxon>Planctomycetota</taxon>
        <taxon>Planctomycetia</taxon>
        <taxon>Pirellulales</taxon>
        <taxon>Pirellulaceae</taxon>
        <taxon>Rhodopirellula</taxon>
    </lineage>
</organism>
<protein>
    <submittedName>
        <fullName evidence="1">Uncharacterized protein</fullName>
    </submittedName>
</protein>